<gene>
    <name evidence="11" type="ORF">NLI96_g2964</name>
</gene>
<keyword evidence="4" id="KW-0963">Cytoplasm</keyword>
<dbReference type="GO" id="GO:0140933">
    <property type="term" value="F:5'-(N(7)-methylguanosine 5'-triphospho)-[mRNA] hydrolase activity"/>
    <property type="evidence" value="ECO:0007669"/>
    <property type="project" value="InterPro"/>
</dbReference>
<dbReference type="GO" id="GO:0000932">
    <property type="term" value="C:P-body"/>
    <property type="evidence" value="ECO:0007669"/>
    <property type="project" value="TreeGrafter"/>
</dbReference>
<dbReference type="GO" id="GO:0030145">
    <property type="term" value="F:manganese ion binding"/>
    <property type="evidence" value="ECO:0007669"/>
    <property type="project" value="InterPro"/>
</dbReference>
<proteinExistence type="inferred from homology"/>
<keyword evidence="5" id="KW-0479">Metal-binding</keyword>
<dbReference type="InterPro" id="IPR015797">
    <property type="entry name" value="NUDIX_hydrolase-like_dom_sf"/>
</dbReference>
<comment type="subcellular location">
    <subcellularLocation>
        <location evidence="2">Cytoplasm</location>
    </subcellularLocation>
</comment>
<dbReference type="SMART" id="SM01125">
    <property type="entry name" value="DCP2"/>
    <property type="match status" value="1"/>
</dbReference>
<name>A0AAD5YH11_9APHY</name>
<keyword evidence="12" id="KW-1185">Reference proteome</keyword>
<dbReference type="PROSITE" id="PS51462">
    <property type="entry name" value="NUDIX"/>
    <property type="match status" value="1"/>
</dbReference>
<dbReference type="Pfam" id="PF00293">
    <property type="entry name" value="NUDIX"/>
    <property type="match status" value="1"/>
</dbReference>
<evidence type="ECO:0000256" key="4">
    <source>
        <dbReference type="ARBA" id="ARBA00022490"/>
    </source>
</evidence>
<keyword evidence="6" id="KW-0378">Hydrolase</keyword>
<dbReference type="InterPro" id="IPR020084">
    <property type="entry name" value="NUDIX_hydrolase_CS"/>
</dbReference>
<dbReference type="PANTHER" id="PTHR23114">
    <property type="entry name" value="M7GPPPN-MRNA HYDROLASE"/>
    <property type="match status" value="1"/>
</dbReference>
<dbReference type="InterPro" id="IPR036189">
    <property type="entry name" value="DCP2_BoxA_sf"/>
</dbReference>
<dbReference type="Pfam" id="PF05026">
    <property type="entry name" value="DCP2"/>
    <property type="match status" value="1"/>
</dbReference>
<keyword evidence="7" id="KW-0694">RNA-binding</keyword>
<dbReference type="InterPro" id="IPR044099">
    <property type="entry name" value="Dcp2_NUDIX"/>
</dbReference>
<feature type="compositionally biased region" description="Polar residues" evidence="9">
    <location>
        <begin position="318"/>
        <end position="330"/>
    </location>
</feature>
<accession>A0AAD5YH11</accession>
<feature type="domain" description="Nudix hydrolase" evidence="10">
    <location>
        <begin position="128"/>
        <end position="259"/>
    </location>
</feature>
<dbReference type="Gene3D" id="3.90.79.10">
    <property type="entry name" value="Nucleoside Triphosphate Pyrophosphohydrolase"/>
    <property type="match status" value="1"/>
</dbReference>
<dbReference type="GO" id="GO:0000290">
    <property type="term" value="P:deadenylation-dependent decapping of nuclear-transcribed mRNA"/>
    <property type="evidence" value="ECO:0007669"/>
    <property type="project" value="InterPro"/>
</dbReference>
<dbReference type="Gene3D" id="1.10.10.1050">
    <property type="entry name" value="Dcp2, box A domain"/>
    <property type="match status" value="1"/>
</dbReference>
<dbReference type="InterPro" id="IPR000086">
    <property type="entry name" value="NUDIX_hydrolase_dom"/>
</dbReference>
<comment type="similarity">
    <text evidence="3">Belongs to the Nudix hydrolase family. DCP2 subfamily.</text>
</comment>
<feature type="region of interest" description="Disordered" evidence="9">
    <location>
        <begin position="420"/>
        <end position="511"/>
    </location>
</feature>
<reference evidence="11" key="1">
    <citation type="submission" date="2022-07" db="EMBL/GenBank/DDBJ databases">
        <title>Genome Sequence of Physisporinus lineatus.</title>
        <authorList>
            <person name="Buettner E."/>
        </authorList>
    </citation>
    <scope>NUCLEOTIDE SEQUENCE</scope>
    <source>
        <strain evidence="11">VT162</strain>
    </source>
</reference>
<dbReference type="PANTHER" id="PTHR23114:SF17">
    <property type="entry name" value="M7GPPPN-MRNA HYDROLASE"/>
    <property type="match status" value="1"/>
</dbReference>
<comment type="caution">
    <text evidence="11">The sequence shown here is derived from an EMBL/GenBank/DDBJ whole genome shotgun (WGS) entry which is preliminary data.</text>
</comment>
<feature type="region of interest" description="Disordered" evidence="9">
    <location>
        <begin position="270"/>
        <end position="335"/>
    </location>
</feature>
<evidence type="ECO:0000256" key="5">
    <source>
        <dbReference type="ARBA" id="ARBA00022723"/>
    </source>
</evidence>
<dbReference type="SUPFAM" id="SSF55811">
    <property type="entry name" value="Nudix"/>
    <property type="match status" value="1"/>
</dbReference>
<evidence type="ECO:0000313" key="11">
    <source>
        <dbReference type="EMBL" id="KAJ3488247.1"/>
    </source>
</evidence>
<dbReference type="InterPro" id="IPR007722">
    <property type="entry name" value="DCP2_BoxA"/>
</dbReference>
<comment type="cofactor">
    <cofactor evidence="1">
        <name>Mn(2+)</name>
        <dbReference type="ChEBI" id="CHEBI:29035"/>
    </cofactor>
</comment>
<protein>
    <recommendedName>
        <fullName evidence="10">Nudix hydrolase domain-containing protein</fullName>
    </recommendedName>
</protein>
<evidence type="ECO:0000256" key="8">
    <source>
        <dbReference type="ARBA" id="ARBA00023211"/>
    </source>
</evidence>
<evidence type="ECO:0000313" key="12">
    <source>
        <dbReference type="Proteomes" id="UP001212997"/>
    </source>
</evidence>
<feature type="region of interest" description="Disordered" evidence="9">
    <location>
        <begin position="1"/>
        <end position="20"/>
    </location>
</feature>
<evidence type="ECO:0000256" key="3">
    <source>
        <dbReference type="ARBA" id="ARBA00005279"/>
    </source>
</evidence>
<feature type="compositionally biased region" description="Polar residues" evidence="9">
    <location>
        <begin position="297"/>
        <end position="310"/>
    </location>
</feature>
<evidence type="ECO:0000259" key="10">
    <source>
        <dbReference type="PROSITE" id="PS51462"/>
    </source>
</evidence>
<dbReference type="EMBL" id="JANAWD010000071">
    <property type="protein sequence ID" value="KAJ3488247.1"/>
    <property type="molecule type" value="Genomic_DNA"/>
</dbReference>
<dbReference type="AlphaFoldDB" id="A0AAD5YH11"/>
<evidence type="ECO:0000256" key="9">
    <source>
        <dbReference type="SAM" id="MobiDB-lite"/>
    </source>
</evidence>
<sequence>MASSSSSSPEITAPNPRHRPELQSVNARLLEVLEDLSRYADISTSPFGAHVNATPFSSAVSFSTCPMRNWLPWKEHWYYEDFIREQDPSFPTMTLKKFSNTLFHHCPLLSHWGDDHEQTFQNFLSYKTRVPVCGAIMLNSRWDKCLLVKGWKATSAWSFPKGKINEQEPRHACAVREVLEETGYDLEGQVNPNDVVELSIKEQSISLFIVPNVPEDYPFETRTRKEISRIAWFRLTDLPTWRRNRVVPGKFYLITPFIMHLKAFIRDRKSRGQNAWQPPSLQEEPQAASSDEDGNDNTRSTTSHDANTQESSSQSSSADNGEPQTPSPQYSEPLVNCGANDRIITHETEAQTQMLEMSCGDPHLARLLNGLSISASGMPLTNGNGTDPKAIVTSPDGLTVLTSSTRGPQLNGAQVANATANGVKHSSPSRNPLTTPPSCLVSSRSSSVKPNQSQAFISHSPSPIVPASIVRNSHDPHLTLSPSHDPDAALSHSPVSSRAPTDRRGAAPSADISPYLSRAGVAPMIPKQIKYLAMLENVAKESERVATPTLERQMAPTHLRDHPPPSSSVPPYMMGYPPDPPVLYSSRGGRAPFHAGMPPLPPHANQHNPPLGQQHYDPFTVRPRTSNTFHPIPYPSHLPRVSMNEDQLRLMMCGHTGPRPAPPQNYAGLQRPAPPNLPPPSMRPFPVPPHGGNLQGPLHVIPPHFIPPYQRQDPGPLSAPASSPTFNLIPRTNASKNAQLLSILNTPNVSNVLPPMRPALG</sequence>
<feature type="compositionally biased region" description="Polar residues" evidence="9">
    <location>
        <begin position="420"/>
        <end position="433"/>
    </location>
</feature>
<evidence type="ECO:0000256" key="7">
    <source>
        <dbReference type="ARBA" id="ARBA00022884"/>
    </source>
</evidence>
<dbReference type="CDD" id="cd03672">
    <property type="entry name" value="NUDIX_Dcp2p_Nudt20"/>
    <property type="match status" value="1"/>
</dbReference>
<dbReference type="FunFam" id="3.90.79.10:FF:000003">
    <property type="entry name" value="M7GpppN-mRNA hydrolase isoform 2"/>
    <property type="match status" value="1"/>
</dbReference>
<evidence type="ECO:0000256" key="1">
    <source>
        <dbReference type="ARBA" id="ARBA00001936"/>
    </source>
</evidence>
<evidence type="ECO:0000256" key="2">
    <source>
        <dbReference type="ARBA" id="ARBA00004496"/>
    </source>
</evidence>
<dbReference type="GO" id="GO:0003723">
    <property type="term" value="F:RNA binding"/>
    <property type="evidence" value="ECO:0007669"/>
    <property type="project" value="UniProtKB-KW"/>
</dbReference>
<keyword evidence="8" id="KW-0464">Manganese</keyword>
<dbReference type="GO" id="GO:0000184">
    <property type="term" value="P:nuclear-transcribed mRNA catabolic process, nonsense-mediated decay"/>
    <property type="evidence" value="ECO:0007669"/>
    <property type="project" value="InterPro"/>
</dbReference>
<dbReference type="PROSITE" id="PS00893">
    <property type="entry name" value="NUDIX_BOX"/>
    <property type="match status" value="1"/>
</dbReference>
<organism evidence="11 12">
    <name type="scientific">Meripilus lineatus</name>
    <dbReference type="NCBI Taxonomy" id="2056292"/>
    <lineage>
        <taxon>Eukaryota</taxon>
        <taxon>Fungi</taxon>
        <taxon>Dikarya</taxon>
        <taxon>Basidiomycota</taxon>
        <taxon>Agaricomycotina</taxon>
        <taxon>Agaricomycetes</taxon>
        <taxon>Polyporales</taxon>
        <taxon>Meripilaceae</taxon>
        <taxon>Meripilus</taxon>
    </lineage>
</organism>
<feature type="compositionally biased region" description="Low complexity" evidence="9">
    <location>
        <begin position="436"/>
        <end position="453"/>
    </location>
</feature>
<dbReference type="Proteomes" id="UP001212997">
    <property type="component" value="Unassembled WGS sequence"/>
</dbReference>
<evidence type="ECO:0000256" key="6">
    <source>
        <dbReference type="ARBA" id="ARBA00022801"/>
    </source>
</evidence>